<name>A0A9D4YCM0_PEA</name>
<organism evidence="1 2">
    <name type="scientific">Pisum sativum</name>
    <name type="common">Garden pea</name>
    <name type="synonym">Lathyrus oleraceus</name>
    <dbReference type="NCBI Taxonomy" id="3888"/>
    <lineage>
        <taxon>Eukaryota</taxon>
        <taxon>Viridiplantae</taxon>
        <taxon>Streptophyta</taxon>
        <taxon>Embryophyta</taxon>
        <taxon>Tracheophyta</taxon>
        <taxon>Spermatophyta</taxon>
        <taxon>Magnoliopsida</taxon>
        <taxon>eudicotyledons</taxon>
        <taxon>Gunneridae</taxon>
        <taxon>Pentapetalae</taxon>
        <taxon>rosids</taxon>
        <taxon>fabids</taxon>
        <taxon>Fabales</taxon>
        <taxon>Fabaceae</taxon>
        <taxon>Papilionoideae</taxon>
        <taxon>50 kb inversion clade</taxon>
        <taxon>NPAAA clade</taxon>
        <taxon>Hologalegina</taxon>
        <taxon>IRL clade</taxon>
        <taxon>Fabeae</taxon>
        <taxon>Lathyrus</taxon>
    </lineage>
</organism>
<protein>
    <submittedName>
        <fullName evidence="1">Uncharacterized protein</fullName>
    </submittedName>
</protein>
<sequence length="130" mass="14667">MFNSSVRNSTSFQILDYGCNRSMGIFMSNENSKRRYWKCANSGVVSSCKVFIWDDELEGHPPYVRKISSKPRTPVVCNCSEVVKDLANIMKESESRKNEELEMKLDIERNKGSSSGSLLLNILALAGHLL</sequence>
<evidence type="ECO:0000313" key="2">
    <source>
        <dbReference type="Proteomes" id="UP001058974"/>
    </source>
</evidence>
<keyword evidence="2" id="KW-1185">Reference proteome</keyword>
<dbReference type="EMBL" id="JAMSHJ010000002">
    <property type="protein sequence ID" value="KAI5437128.1"/>
    <property type="molecule type" value="Genomic_DNA"/>
</dbReference>
<dbReference type="Proteomes" id="UP001058974">
    <property type="component" value="Chromosome 2"/>
</dbReference>
<dbReference type="Gramene" id="Psat02G0330200-T1">
    <property type="protein sequence ID" value="KAI5437128.1"/>
    <property type="gene ID" value="KIW84_023302"/>
</dbReference>
<dbReference type="AlphaFoldDB" id="A0A9D4YCM0"/>
<reference evidence="1 2" key="1">
    <citation type="journal article" date="2022" name="Nat. Genet.">
        <title>Improved pea reference genome and pan-genome highlight genomic features and evolutionary characteristics.</title>
        <authorList>
            <person name="Yang T."/>
            <person name="Liu R."/>
            <person name="Luo Y."/>
            <person name="Hu S."/>
            <person name="Wang D."/>
            <person name="Wang C."/>
            <person name="Pandey M.K."/>
            <person name="Ge S."/>
            <person name="Xu Q."/>
            <person name="Li N."/>
            <person name="Li G."/>
            <person name="Huang Y."/>
            <person name="Saxena R.K."/>
            <person name="Ji Y."/>
            <person name="Li M."/>
            <person name="Yan X."/>
            <person name="He Y."/>
            <person name="Liu Y."/>
            <person name="Wang X."/>
            <person name="Xiang C."/>
            <person name="Varshney R.K."/>
            <person name="Ding H."/>
            <person name="Gao S."/>
            <person name="Zong X."/>
        </authorList>
    </citation>
    <scope>NUCLEOTIDE SEQUENCE [LARGE SCALE GENOMIC DNA]</scope>
    <source>
        <strain evidence="1 2">cv. Zhongwan 6</strain>
    </source>
</reference>
<evidence type="ECO:0000313" key="1">
    <source>
        <dbReference type="EMBL" id="KAI5437128.1"/>
    </source>
</evidence>
<gene>
    <name evidence="1" type="ORF">KIW84_023302</name>
</gene>
<proteinExistence type="predicted"/>
<accession>A0A9D4YCM0</accession>
<comment type="caution">
    <text evidence="1">The sequence shown here is derived from an EMBL/GenBank/DDBJ whole genome shotgun (WGS) entry which is preliminary data.</text>
</comment>